<name>A0A0N4XB65_HAEPC</name>
<feature type="region of interest" description="Disordered" evidence="1">
    <location>
        <begin position="1"/>
        <end position="32"/>
    </location>
</feature>
<evidence type="ECO:0000256" key="2">
    <source>
        <dbReference type="SAM" id="Phobius"/>
    </source>
</evidence>
<reference evidence="5" key="1">
    <citation type="submission" date="2017-02" db="UniProtKB">
        <authorList>
            <consortium name="WormBaseParasite"/>
        </authorList>
    </citation>
    <scope>IDENTIFICATION</scope>
</reference>
<proteinExistence type="predicted"/>
<keyword evidence="4" id="KW-1185">Reference proteome</keyword>
<feature type="compositionally biased region" description="Low complexity" evidence="1">
    <location>
        <begin position="14"/>
        <end position="32"/>
    </location>
</feature>
<feature type="transmembrane region" description="Helical" evidence="2">
    <location>
        <begin position="57"/>
        <end position="76"/>
    </location>
</feature>
<evidence type="ECO:0000313" key="3">
    <source>
        <dbReference type="EMBL" id="VDO91002.1"/>
    </source>
</evidence>
<dbReference type="EMBL" id="UZAF01023720">
    <property type="protein sequence ID" value="VDO91002.1"/>
    <property type="molecule type" value="Genomic_DNA"/>
</dbReference>
<gene>
    <name evidence="3" type="ORF">HPLM_LOCUS21599</name>
</gene>
<organism evidence="5">
    <name type="scientific">Haemonchus placei</name>
    <name type="common">Barber's pole worm</name>
    <dbReference type="NCBI Taxonomy" id="6290"/>
    <lineage>
        <taxon>Eukaryota</taxon>
        <taxon>Metazoa</taxon>
        <taxon>Ecdysozoa</taxon>
        <taxon>Nematoda</taxon>
        <taxon>Chromadorea</taxon>
        <taxon>Rhabditida</taxon>
        <taxon>Rhabditina</taxon>
        <taxon>Rhabditomorpha</taxon>
        <taxon>Strongyloidea</taxon>
        <taxon>Trichostrongylidae</taxon>
        <taxon>Haemonchus</taxon>
    </lineage>
</organism>
<keyword evidence="2" id="KW-0472">Membrane</keyword>
<keyword evidence="2" id="KW-1133">Transmembrane helix</keyword>
<dbReference type="WBParaSite" id="HPLM_0002161001-mRNA-1">
    <property type="protein sequence ID" value="HPLM_0002161001-mRNA-1"/>
    <property type="gene ID" value="HPLM_0002161001"/>
</dbReference>
<evidence type="ECO:0000313" key="5">
    <source>
        <dbReference type="WBParaSite" id="HPLM_0002161001-mRNA-1"/>
    </source>
</evidence>
<dbReference type="OrthoDB" id="10593576at2759"/>
<reference evidence="3 4" key="2">
    <citation type="submission" date="2018-11" db="EMBL/GenBank/DDBJ databases">
        <authorList>
            <consortium name="Pathogen Informatics"/>
        </authorList>
    </citation>
    <scope>NUCLEOTIDE SEQUENCE [LARGE SCALE GENOMIC DNA]</scope>
    <source>
        <strain evidence="3 4">MHpl1</strain>
    </source>
</reference>
<keyword evidence="2" id="KW-0812">Transmembrane</keyword>
<accession>A0A0N4XB65</accession>
<dbReference type="AlphaFoldDB" id="A0A0N4XB65"/>
<protein>
    <submittedName>
        <fullName evidence="5">Fibronectin type-III domain-containing protein</fullName>
    </submittedName>
</protein>
<feature type="compositionally biased region" description="Basic and acidic residues" evidence="1">
    <location>
        <begin position="1"/>
        <end position="13"/>
    </location>
</feature>
<sequence>WVHRGAETTETAKTEITTTEPQTTASTPKTTPPLIRRNFVAKRRKDIGVEYGSLSHARFYTVISTLLLFIITIYYMKKIYTYLQRTRERGVTGKTTQQKTDSKQRKKIVQCGSSLFASAAPSTGSPNEVSFISSALLRERFLGRTTWDVLIVLVVFVARKACDESDTDLTTEMPPLTEPEVPPPIEVVVIPDLKKAEHTVLDISWKSHHYTATPSYIIELYVGQMDSDESTESMFDPWLLILETTRCCNITYHHTGETAATKVRIAAEVDGLTSEYTESGESSDLP</sequence>
<evidence type="ECO:0000256" key="1">
    <source>
        <dbReference type="SAM" id="MobiDB-lite"/>
    </source>
</evidence>
<evidence type="ECO:0000313" key="4">
    <source>
        <dbReference type="Proteomes" id="UP000268014"/>
    </source>
</evidence>
<dbReference type="Proteomes" id="UP000268014">
    <property type="component" value="Unassembled WGS sequence"/>
</dbReference>